<protein>
    <recommendedName>
        <fullName evidence="3">Type II toxin-antitoxin system RelE/ParE family toxin</fullName>
    </recommendedName>
</protein>
<dbReference type="Pfam" id="PF05973">
    <property type="entry name" value="Gp49"/>
    <property type="match status" value="1"/>
</dbReference>
<evidence type="ECO:0000313" key="1">
    <source>
        <dbReference type="EMBL" id="BES86432.1"/>
    </source>
</evidence>
<sequence length="119" mass="13578">MVLKKFAFVNDAAEREYRTLPADIQDEFGKDLRLIQYGQDPKLPIDFLDGVGIGVIELKINGSPAYRCVYVAKYLDTVVVLHSFKKTTNSVDRKAKEVAEQRLKALMADVREAERCKKR</sequence>
<dbReference type="EMBL" id="AP028908">
    <property type="protein sequence ID" value="BES86432.1"/>
    <property type="molecule type" value="Genomic_DNA"/>
</dbReference>
<dbReference type="InterPro" id="IPR009241">
    <property type="entry name" value="HigB-like"/>
</dbReference>
<organism evidence="1 2">
    <name type="scientific">Pectobacterium araliae</name>
    <dbReference type="NCBI Taxonomy" id="3073862"/>
    <lineage>
        <taxon>Bacteria</taxon>
        <taxon>Pseudomonadati</taxon>
        <taxon>Pseudomonadota</taxon>
        <taxon>Gammaproteobacteria</taxon>
        <taxon>Enterobacterales</taxon>
        <taxon>Pectobacteriaceae</taxon>
        <taxon>Pectobacterium</taxon>
    </lineage>
</organism>
<accession>A0AAN0MMI6</accession>
<evidence type="ECO:0008006" key="3">
    <source>
        <dbReference type="Google" id="ProtNLM"/>
    </source>
</evidence>
<evidence type="ECO:0000313" key="2">
    <source>
        <dbReference type="Proteomes" id="UP001377830"/>
    </source>
</evidence>
<dbReference type="Proteomes" id="UP001377830">
    <property type="component" value="Chromosome"/>
</dbReference>
<dbReference type="RefSeq" id="WP_261849242.1">
    <property type="nucleotide sequence ID" value="NZ_BRCR01000019.1"/>
</dbReference>
<dbReference type="KEGG" id="parl:PEC302110_35290"/>
<proteinExistence type="predicted"/>
<gene>
    <name evidence="1" type="ORF">PEC302110_35290</name>
</gene>
<reference evidence="2" key="1">
    <citation type="journal article" date="2024" name="Int. J. Syst. Evol. Microbiol.">
        <title>Pectobacterium araliae sp. nov., a pathogen causing bacterial soft rot of Japanese angelica tree in Japan.</title>
        <authorList>
            <person name="Sawada H."/>
            <person name="Someya N."/>
            <person name="Morohoshi T."/>
            <person name="Ono M."/>
            <person name="Satou M."/>
        </authorList>
    </citation>
    <scope>NUCLEOTIDE SEQUENCE [LARGE SCALE GENOMIC DNA]</scope>
    <source>
        <strain evidence="2">MAFF 302110</strain>
    </source>
</reference>
<name>A0AAN0MMI6_9GAMM</name>
<dbReference type="AlphaFoldDB" id="A0AAN0MMI6"/>
<keyword evidence="2" id="KW-1185">Reference proteome</keyword>